<name>A0ABQ9A5Y7_9ROSI</name>
<proteinExistence type="predicted"/>
<reference evidence="1" key="1">
    <citation type="submission" date="2022-10" db="EMBL/GenBank/DDBJ databases">
        <authorList>
            <person name="Hyden B.L."/>
            <person name="Feng K."/>
            <person name="Yates T."/>
            <person name="Jawdy S."/>
            <person name="Smart L.B."/>
            <person name="Muchero W."/>
        </authorList>
    </citation>
    <scope>NUCLEOTIDE SEQUENCE</scope>
    <source>
        <tissue evidence="1">Shoot tip</tissue>
    </source>
</reference>
<reference evidence="1" key="2">
    <citation type="journal article" date="2023" name="Int. J. Mol. Sci.">
        <title>De Novo Assembly and Annotation of 11 Diverse Shrub Willow (Salix) Genomes Reveals Novel Gene Organization in Sex-Linked Regions.</title>
        <authorList>
            <person name="Hyden B."/>
            <person name="Feng K."/>
            <person name="Yates T.B."/>
            <person name="Jawdy S."/>
            <person name="Cereghino C."/>
            <person name="Smart L.B."/>
            <person name="Muchero W."/>
        </authorList>
    </citation>
    <scope>NUCLEOTIDE SEQUENCE</scope>
    <source>
        <tissue evidence="1">Shoot tip</tissue>
    </source>
</reference>
<evidence type="ECO:0000313" key="1">
    <source>
        <dbReference type="EMBL" id="KAJ6327925.1"/>
    </source>
</evidence>
<evidence type="ECO:0000313" key="2">
    <source>
        <dbReference type="Proteomes" id="UP001141253"/>
    </source>
</evidence>
<organism evidence="1 2">
    <name type="scientific">Salix suchowensis</name>
    <dbReference type="NCBI Taxonomy" id="1278906"/>
    <lineage>
        <taxon>Eukaryota</taxon>
        <taxon>Viridiplantae</taxon>
        <taxon>Streptophyta</taxon>
        <taxon>Embryophyta</taxon>
        <taxon>Tracheophyta</taxon>
        <taxon>Spermatophyta</taxon>
        <taxon>Magnoliopsida</taxon>
        <taxon>eudicotyledons</taxon>
        <taxon>Gunneridae</taxon>
        <taxon>Pentapetalae</taxon>
        <taxon>rosids</taxon>
        <taxon>fabids</taxon>
        <taxon>Malpighiales</taxon>
        <taxon>Salicaceae</taxon>
        <taxon>Saliceae</taxon>
        <taxon>Salix</taxon>
    </lineage>
</organism>
<accession>A0ABQ9A5Y7</accession>
<keyword evidence="2" id="KW-1185">Reference proteome</keyword>
<dbReference type="EMBL" id="JAPFFI010000022">
    <property type="protein sequence ID" value="KAJ6327925.1"/>
    <property type="molecule type" value="Genomic_DNA"/>
</dbReference>
<comment type="caution">
    <text evidence="1">The sequence shown here is derived from an EMBL/GenBank/DDBJ whole genome shotgun (WGS) entry which is preliminary data.</text>
</comment>
<dbReference type="Proteomes" id="UP001141253">
    <property type="component" value="Chromosome 14"/>
</dbReference>
<protein>
    <submittedName>
        <fullName evidence="1">Uncharacterized protein</fullName>
    </submittedName>
</protein>
<gene>
    <name evidence="1" type="ORF">OIU77_009743</name>
</gene>
<sequence length="94" mass="11024">MSSMLQIRKNRFAFRGFLMSSMLQIRKNRFRMPALPSKVADIMLCTWHRESVFPLWFSNGDVIDEFLGFLIFRWLPALAFCCFTLVTDGLPDIL</sequence>